<organism evidence="2 3">
    <name type="scientific">Caminibacter pacificus</name>
    <dbReference type="NCBI Taxonomy" id="1424653"/>
    <lineage>
        <taxon>Bacteria</taxon>
        <taxon>Pseudomonadati</taxon>
        <taxon>Campylobacterota</taxon>
        <taxon>Epsilonproteobacteria</taxon>
        <taxon>Nautiliales</taxon>
        <taxon>Nautiliaceae</taxon>
        <taxon>Caminibacter</taxon>
    </lineage>
</organism>
<evidence type="ECO:0000313" key="2">
    <source>
        <dbReference type="EMBL" id="ROR39559.1"/>
    </source>
</evidence>
<evidence type="ECO:0000313" key="1">
    <source>
        <dbReference type="EMBL" id="QCI28969.1"/>
    </source>
</evidence>
<dbReference type="RefSeq" id="WP_123352890.1">
    <property type="nucleotide sequence ID" value="NZ_CP027432.2"/>
</dbReference>
<evidence type="ECO:0000313" key="4">
    <source>
        <dbReference type="Proteomes" id="UP000298805"/>
    </source>
</evidence>
<proteinExistence type="predicted"/>
<dbReference type="AlphaFoldDB" id="A0AAJ4UXL7"/>
<protein>
    <recommendedName>
        <fullName evidence="5">MetA-pathway of phenol degradation</fullName>
    </recommendedName>
</protein>
<dbReference type="Proteomes" id="UP000272781">
    <property type="component" value="Unassembled WGS sequence"/>
</dbReference>
<dbReference type="EMBL" id="CP027432">
    <property type="protein sequence ID" value="QCI28969.1"/>
    <property type="molecule type" value="Genomic_DNA"/>
</dbReference>
<dbReference type="Proteomes" id="UP000298805">
    <property type="component" value="Chromosome"/>
</dbReference>
<sequence>MKKIFFLLFPFPFLLFGKMFTIEDNNKINISTGFNYINSCSSNSNTNLIVLKTLNGDFVKVPVNSVNNQLKEYIDTYMSFKYSVNEKLSFIATIDYYFSFLKSLNEPYKTIYQKGFNYLSIGTLYNIKQETETPAYYLKITTNAIENIQFDNNRKNKNFTNFNFTIGNYWTIDPLVFNFEFSYILYRKLNYRQNSIKYGNIYDVSPNVIFNINPLISIGFGVDVQYSKKDKINGNYSDNDVVLLLPNFSLVYQIGIHSSLNVKYSWQNNLTPQNTISIEYSLDIK</sequence>
<evidence type="ECO:0008006" key="5">
    <source>
        <dbReference type="Google" id="ProtNLM"/>
    </source>
</evidence>
<accession>A0AAJ4UXL7</accession>
<gene>
    <name evidence="1" type="ORF">C6V80_08290</name>
    <name evidence="2" type="ORF">EDC58_1501</name>
</gene>
<evidence type="ECO:0000313" key="3">
    <source>
        <dbReference type="Proteomes" id="UP000272781"/>
    </source>
</evidence>
<dbReference type="EMBL" id="RJVK01000003">
    <property type="protein sequence ID" value="ROR39559.1"/>
    <property type="molecule type" value="Genomic_DNA"/>
</dbReference>
<reference evidence="1" key="3">
    <citation type="submission" date="2019-06" db="EMBL/GenBank/DDBJ databases">
        <title>A comparative analysis of the Nautiliaceae.</title>
        <authorList>
            <person name="Grosche A."/>
            <person name="Smedile F."/>
            <person name="Vetriani C."/>
        </authorList>
    </citation>
    <scope>NUCLEOTIDE SEQUENCE</scope>
    <source>
        <strain evidence="1">TB6</strain>
    </source>
</reference>
<name>A0AAJ4UXL7_9BACT</name>
<reference evidence="2 3" key="2">
    <citation type="submission" date="2018-11" db="EMBL/GenBank/DDBJ databases">
        <title>Genomic Encyclopedia of Type Strains, Phase IV (KMG-IV): sequencing the most valuable type-strain genomes for metagenomic binning, comparative biology and taxonomic classification.</title>
        <authorList>
            <person name="Goeker M."/>
        </authorList>
    </citation>
    <scope>NUCLEOTIDE SEQUENCE [LARGE SCALE GENOMIC DNA]</scope>
    <source>
        <strain evidence="2 3">DSM 27783</strain>
    </source>
</reference>
<keyword evidence="4" id="KW-1185">Reference proteome</keyword>
<reference evidence="4" key="1">
    <citation type="submission" date="2018-03" db="EMBL/GenBank/DDBJ databases">
        <title>A comparative analysis of the Nautiliaceae.</title>
        <authorList>
            <person name="Grosche A."/>
            <person name="Smedile F."/>
            <person name="Vetriani C."/>
        </authorList>
    </citation>
    <scope>NUCLEOTIDE SEQUENCE [LARGE SCALE GENOMIC DNA]</scope>
    <source>
        <strain evidence="4">TB6</strain>
    </source>
</reference>